<dbReference type="RefSeq" id="WP_089696985.1">
    <property type="nucleotide sequence ID" value="NZ_FNHL01000002.1"/>
</dbReference>
<evidence type="ECO:0000313" key="4">
    <source>
        <dbReference type="Proteomes" id="UP000199451"/>
    </source>
</evidence>
<evidence type="ECO:0000313" key="3">
    <source>
        <dbReference type="EMBL" id="SDM50313.1"/>
    </source>
</evidence>
<gene>
    <name evidence="3" type="ORF">SAMN04487949_1880</name>
</gene>
<sequence>MSEPLPTFRNNKDRAVYLLGEYKIPLSVMVLAAGVWAVYASPQLPDVPQSVAAFALASFVLALPTYMFGNAISSYLFPGPERIEVGIADPGTESMYRVVTVLPEVWESKTVVGAPPFQPEDGVDYVVTRFNWYDDIGELEVRGCEQADLEPGLAWENASRVDELYAHHHAVRRAYSQLKATVLRRGTEIHDLTLMKEMAEQEDATLAPGVSVTSMIEEMEDEIEDLPDAPEPDGRTQHQRRRGVDNGRPDDWFSDDYDTDLLREETNGHSERPVAADGGNNE</sequence>
<reference evidence="4" key="1">
    <citation type="submission" date="2016-10" db="EMBL/GenBank/DDBJ databases">
        <authorList>
            <person name="Varghese N."/>
            <person name="Submissions S."/>
        </authorList>
    </citation>
    <scope>NUCLEOTIDE SEQUENCE [LARGE SCALE GENOMIC DNA]</scope>
    <source>
        <strain evidence="4">CGMCC 1.10119</strain>
    </source>
</reference>
<organism evidence="3 4">
    <name type="scientific">Halogranum gelatinilyticum</name>
    <dbReference type="NCBI Taxonomy" id="660521"/>
    <lineage>
        <taxon>Archaea</taxon>
        <taxon>Methanobacteriati</taxon>
        <taxon>Methanobacteriota</taxon>
        <taxon>Stenosarchaea group</taxon>
        <taxon>Halobacteria</taxon>
        <taxon>Halobacteriales</taxon>
        <taxon>Haloferacaceae</taxon>
    </lineage>
</organism>
<dbReference type="Proteomes" id="UP000199451">
    <property type="component" value="Unassembled WGS sequence"/>
</dbReference>
<feature type="transmembrane region" description="Helical" evidence="2">
    <location>
        <begin position="51"/>
        <end position="72"/>
    </location>
</feature>
<keyword evidence="2" id="KW-0472">Membrane</keyword>
<keyword evidence="4" id="KW-1185">Reference proteome</keyword>
<keyword evidence="2" id="KW-1133">Transmembrane helix</keyword>
<feature type="compositionally biased region" description="Basic and acidic residues" evidence="1">
    <location>
        <begin position="232"/>
        <end position="251"/>
    </location>
</feature>
<feature type="transmembrane region" description="Helical" evidence="2">
    <location>
        <begin position="21"/>
        <end position="39"/>
    </location>
</feature>
<evidence type="ECO:0000256" key="2">
    <source>
        <dbReference type="SAM" id="Phobius"/>
    </source>
</evidence>
<keyword evidence="2" id="KW-0812">Transmembrane</keyword>
<name>A0A1G9TRJ6_9EURY</name>
<protein>
    <submittedName>
        <fullName evidence="3">Uncharacterized protein</fullName>
    </submittedName>
</protein>
<proteinExistence type="predicted"/>
<dbReference type="OrthoDB" id="351168at2157"/>
<accession>A0A1G9TRJ6</accession>
<dbReference type="EMBL" id="FNHL01000002">
    <property type="protein sequence ID" value="SDM50313.1"/>
    <property type="molecule type" value="Genomic_DNA"/>
</dbReference>
<feature type="region of interest" description="Disordered" evidence="1">
    <location>
        <begin position="225"/>
        <end position="282"/>
    </location>
</feature>
<dbReference type="STRING" id="660521.SAMN04487949_1880"/>
<feature type="compositionally biased region" description="Basic and acidic residues" evidence="1">
    <location>
        <begin position="260"/>
        <end position="274"/>
    </location>
</feature>
<evidence type="ECO:0000256" key="1">
    <source>
        <dbReference type="SAM" id="MobiDB-lite"/>
    </source>
</evidence>
<dbReference type="AlphaFoldDB" id="A0A1G9TRJ6"/>